<comment type="caution">
    <text evidence="2">The sequence shown here is derived from an EMBL/GenBank/DDBJ whole genome shotgun (WGS) entry which is preliminary data.</text>
</comment>
<dbReference type="Proteomes" id="UP000636800">
    <property type="component" value="Chromosome 3"/>
</dbReference>
<proteinExistence type="predicted"/>
<reference evidence="4 5" key="1">
    <citation type="journal article" date="2020" name="Nat. Food">
        <title>A phased Vanilla planifolia genome enables genetic improvement of flavour and production.</title>
        <authorList>
            <person name="Hasing T."/>
            <person name="Tang H."/>
            <person name="Brym M."/>
            <person name="Khazi F."/>
            <person name="Huang T."/>
            <person name="Chambers A.H."/>
        </authorList>
    </citation>
    <scope>NUCLEOTIDE SEQUENCE [LARGE SCALE GENOMIC DNA]</scope>
    <source>
        <tissue evidence="2">Leaf</tissue>
    </source>
</reference>
<dbReference type="EMBL" id="JADCNL010000003">
    <property type="protein sequence ID" value="KAG0487927.1"/>
    <property type="molecule type" value="Genomic_DNA"/>
</dbReference>
<dbReference type="Proteomes" id="UP000639772">
    <property type="component" value="Chromosome 3"/>
</dbReference>
<accession>A0A835V757</accession>
<name>A0A835V757_VANPL</name>
<dbReference type="EMBL" id="JADCNM010000003">
    <property type="protein sequence ID" value="KAG0489614.1"/>
    <property type="molecule type" value="Genomic_DNA"/>
</dbReference>
<feature type="signal peptide" evidence="1">
    <location>
        <begin position="1"/>
        <end position="24"/>
    </location>
</feature>
<organism evidence="2 4">
    <name type="scientific">Vanilla planifolia</name>
    <name type="common">Vanilla</name>
    <dbReference type="NCBI Taxonomy" id="51239"/>
    <lineage>
        <taxon>Eukaryota</taxon>
        <taxon>Viridiplantae</taxon>
        <taxon>Streptophyta</taxon>
        <taxon>Embryophyta</taxon>
        <taxon>Tracheophyta</taxon>
        <taxon>Spermatophyta</taxon>
        <taxon>Magnoliopsida</taxon>
        <taxon>Liliopsida</taxon>
        <taxon>Asparagales</taxon>
        <taxon>Orchidaceae</taxon>
        <taxon>Vanilloideae</taxon>
        <taxon>Vanilleae</taxon>
        <taxon>Vanilla</taxon>
    </lineage>
</organism>
<evidence type="ECO:0000313" key="3">
    <source>
        <dbReference type="EMBL" id="KAG0489614.1"/>
    </source>
</evidence>
<protein>
    <submittedName>
        <fullName evidence="2">Uncharacterized protein</fullName>
    </submittedName>
</protein>
<keyword evidence="1" id="KW-0732">Signal</keyword>
<evidence type="ECO:0000313" key="5">
    <source>
        <dbReference type="Proteomes" id="UP000639772"/>
    </source>
</evidence>
<sequence>MPKAILNRYLNLLYMYFRLVAVSCCIVEEDRKKVLQVSIGLVAQILRTVTAEEHRSGFEKAGASRGGCEVGGIIERSSYDLSLVAEVCGVELLLTLMRSSQYIALFNDLGTQEALE</sequence>
<keyword evidence="4" id="KW-1185">Reference proteome</keyword>
<evidence type="ECO:0000313" key="4">
    <source>
        <dbReference type="Proteomes" id="UP000636800"/>
    </source>
</evidence>
<feature type="chain" id="PRO_5033940079" evidence="1">
    <location>
        <begin position="25"/>
        <end position="116"/>
    </location>
</feature>
<evidence type="ECO:0000313" key="2">
    <source>
        <dbReference type="EMBL" id="KAG0487927.1"/>
    </source>
</evidence>
<evidence type="ECO:0000256" key="1">
    <source>
        <dbReference type="SAM" id="SignalP"/>
    </source>
</evidence>
<dbReference type="AlphaFoldDB" id="A0A835V757"/>
<gene>
    <name evidence="3" type="ORF">HPP92_006477</name>
    <name evidence="2" type="ORF">HPP92_006738</name>
</gene>